<dbReference type="RefSeq" id="XP_003032231.1">
    <property type="nucleotide sequence ID" value="XM_003032185.1"/>
</dbReference>
<dbReference type="eggNOG" id="ENOG502QQKZ">
    <property type="taxonomic scope" value="Eukaryota"/>
</dbReference>
<feature type="domain" description="Endo-beta-1,6-galactanase-like" evidence="2">
    <location>
        <begin position="28"/>
        <end position="244"/>
    </location>
</feature>
<dbReference type="SUPFAM" id="SSF51445">
    <property type="entry name" value="(Trans)glycosidases"/>
    <property type="match status" value="1"/>
</dbReference>
<dbReference type="InterPro" id="IPR039514">
    <property type="entry name" value="6GAL-like"/>
</dbReference>
<evidence type="ECO:0000313" key="3">
    <source>
        <dbReference type="EMBL" id="EFI97328.1"/>
    </source>
</evidence>
<evidence type="ECO:0000256" key="1">
    <source>
        <dbReference type="SAM" id="SignalP"/>
    </source>
</evidence>
<dbReference type="EMBL" id="GL377306">
    <property type="protein sequence ID" value="EFI97328.1"/>
    <property type="molecule type" value="Genomic_DNA"/>
</dbReference>
<dbReference type="InterPro" id="IPR013780">
    <property type="entry name" value="Glyco_hydro_b"/>
</dbReference>
<name>D8Q511_SCHCM</name>
<dbReference type="PANTHER" id="PTHR42767:SF1">
    <property type="entry name" value="ENDO-BETA-1,6-GALACTANASE-LIKE DOMAIN-CONTAINING PROTEIN"/>
    <property type="match status" value="1"/>
</dbReference>
<reference evidence="3 4" key="1">
    <citation type="journal article" date="2010" name="Nat. Biotechnol.">
        <title>Genome sequence of the model mushroom Schizophyllum commune.</title>
        <authorList>
            <person name="Ohm R.A."/>
            <person name="de Jong J.F."/>
            <person name="Lugones L.G."/>
            <person name="Aerts A."/>
            <person name="Kothe E."/>
            <person name="Stajich J.E."/>
            <person name="de Vries R.P."/>
            <person name="Record E."/>
            <person name="Levasseur A."/>
            <person name="Baker S.E."/>
            <person name="Bartholomew K.A."/>
            <person name="Coutinho P.M."/>
            <person name="Erdmann S."/>
            <person name="Fowler T.J."/>
            <person name="Gathman A.C."/>
            <person name="Lombard V."/>
            <person name="Henrissat B."/>
            <person name="Knabe N."/>
            <person name="Kuees U."/>
            <person name="Lilly W.W."/>
            <person name="Lindquist E."/>
            <person name="Lucas S."/>
            <person name="Magnuson J.K."/>
            <person name="Piumi F."/>
            <person name="Raudaskoski M."/>
            <person name="Salamov A."/>
            <person name="Schmutz J."/>
            <person name="Schwarze F.W.M.R."/>
            <person name="vanKuyk P.A."/>
            <person name="Horton J.S."/>
            <person name="Grigoriev I.V."/>
            <person name="Woesten H.A.B."/>
        </authorList>
    </citation>
    <scope>NUCLEOTIDE SEQUENCE [LARGE SCALE GENOMIC DNA]</scope>
    <source>
        <strain evidence="4">H4-8 / FGSC 9210</strain>
    </source>
</reference>
<keyword evidence="1" id="KW-0732">Signal</keyword>
<evidence type="ECO:0000313" key="4">
    <source>
        <dbReference type="Proteomes" id="UP000007431"/>
    </source>
</evidence>
<organism evidence="4">
    <name type="scientific">Schizophyllum commune (strain H4-8 / FGSC 9210)</name>
    <name type="common">Split gill fungus</name>
    <dbReference type="NCBI Taxonomy" id="578458"/>
    <lineage>
        <taxon>Eukaryota</taxon>
        <taxon>Fungi</taxon>
        <taxon>Dikarya</taxon>
        <taxon>Basidiomycota</taxon>
        <taxon>Agaricomycotina</taxon>
        <taxon>Agaricomycetes</taxon>
        <taxon>Agaricomycetidae</taxon>
        <taxon>Agaricales</taxon>
        <taxon>Schizophyllaceae</taxon>
        <taxon>Schizophyllum</taxon>
    </lineage>
</organism>
<keyword evidence="4" id="KW-1185">Reference proteome</keyword>
<dbReference type="InterPro" id="IPR039743">
    <property type="entry name" value="6GAL/EXGAL"/>
</dbReference>
<dbReference type="Proteomes" id="UP000007431">
    <property type="component" value="Unassembled WGS sequence"/>
</dbReference>
<dbReference type="OrthoDB" id="2012278at2759"/>
<sequence>MVKALLFVALARAALTVHAATVASQPSVTMLGIGGSGAWWPNDVYKFPDSARTNLSNLLFSDSGLGLTSYRYNVGGGGVNVSNPVRAPETFYVSNGTYNWDADAAGRYFLYAAQEVGGDDLEITMFANSAPAAMTKGHASCNTGYADGTGDWYGGFLADVIQHFLVDEGVSKIKYVSPMNEPDSTFGPSPCGQEGMQVTQYQRAELIRGLFNALSSHGLTDRVGILADEANTLDRATSEYNDWLPQVIDQVAAIVHHTYDFPSDSAYASYASTVKQRYPGKAAWQSEVCCSLGSADGSGRGWSGGYDPTIANALMWSGMLYQSILVGGEPHYDFWTLVSNGIGCNPRSDSSCPYRTNSDGWTDGLIYYDGNYASNGNYEFYLTKHFWTFKHFGNFVKPNSPVYPISGADSSVSSRTLVVGTPSGNAYNVIAMNPSSSDVQFELDFPQSVTPTKAYRTTASEDFAELAGTDVVKASGSGWQLTVTGMSQMTFVFSK</sequence>
<dbReference type="OMA" id="CATTINR"/>
<dbReference type="GO" id="GO:0004553">
    <property type="term" value="F:hydrolase activity, hydrolyzing O-glycosyl compounds"/>
    <property type="evidence" value="ECO:0007669"/>
    <property type="project" value="InterPro"/>
</dbReference>
<dbReference type="Pfam" id="PF14587">
    <property type="entry name" value="Glyco_hydr_30_2"/>
    <property type="match status" value="1"/>
</dbReference>
<dbReference type="HOGENOM" id="CLU_031530_0_1_1"/>
<proteinExistence type="predicted"/>
<dbReference type="GeneID" id="9589796"/>
<feature type="signal peptide" evidence="1">
    <location>
        <begin position="1"/>
        <end position="19"/>
    </location>
</feature>
<feature type="chain" id="PRO_5003120628" evidence="1">
    <location>
        <begin position="20"/>
        <end position="495"/>
    </location>
</feature>
<dbReference type="KEGG" id="scm:SCHCO_02626027"/>
<gene>
    <name evidence="3" type="ORF">SCHCODRAFT_76686</name>
</gene>
<dbReference type="InterPro" id="IPR017853">
    <property type="entry name" value="GH"/>
</dbReference>
<protein>
    <submittedName>
        <fullName evidence="3">Glycoside hydrolase family 5 protein</fullName>
    </submittedName>
</protein>
<dbReference type="AlphaFoldDB" id="D8Q511"/>
<keyword evidence="3" id="KW-0378">Hydrolase</keyword>
<accession>D8Q511</accession>
<dbReference type="VEuPathDB" id="FungiDB:SCHCODRAFT_02626027"/>
<dbReference type="PANTHER" id="PTHR42767">
    <property type="entry name" value="ENDO-BETA-1,6-GALACTANASE"/>
    <property type="match status" value="1"/>
</dbReference>
<dbReference type="InParanoid" id="D8Q511"/>
<dbReference type="Gene3D" id="3.20.20.80">
    <property type="entry name" value="Glycosidases"/>
    <property type="match status" value="1"/>
</dbReference>
<evidence type="ECO:0000259" key="2">
    <source>
        <dbReference type="Pfam" id="PF14587"/>
    </source>
</evidence>
<dbReference type="Gene3D" id="2.60.40.1180">
    <property type="entry name" value="Golgi alpha-mannosidase II"/>
    <property type="match status" value="1"/>
</dbReference>